<dbReference type="PANTHER" id="PTHR42973">
    <property type="entry name" value="BINDING OXIDOREDUCTASE, PUTATIVE (AFU_ORTHOLOGUE AFUA_1G17690)-RELATED"/>
    <property type="match status" value="1"/>
</dbReference>
<evidence type="ECO:0000256" key="4">
    <source>
        <dbReference type="ARBA" id="ARBA00022827"/>
    </source>
</evidence>
<protein>
    <submittedName>
        <fullName evidence="8">Glucooligosaccharide oxidase</fullName>
    </submittedName>
</protein>
<dbReference type="GeneID" id="87828556"/>
<dbReference type="GO" id="GO:0016491">
    <property type="term" value="F:oxidoreductase activity"/>
    <property type="evidence" value="ECO:0007669"/>
    <property type="project" value="UniProtKB-KW"/>
</dbReference>
<dbReference type="Pfam" id="PF08031">
    <property type="entry name" value="BBE"/>
    <property type="match status" value="1"/>
</dbReference>
<dbReference type="Gene3D" id="3.30.465.10">
    <property type="match status" value="1"/>
</dbReference>
<evidence type="ECO:0000256" key="6">
    <source>
        <dbReference type="SAM" id="SignalP"/>
    </source>
</evidence>
<keyword evidence="5" id="KW-0560">Oxidoreductase</keyword>
<dbReference type="InterPro" id="IPR050416">
    <property type="entry name" value="FAD-linked_Oxidoreductase"/>
</dbReference>
<gene>
    <name evidence="8" type="ORF">N657DRAFT_639533</name>
</gene>
<dbReference type="GO" id="GO:0071949">
    <property type="term" value="F:FAD binding"/>
    <property type="evidence" value="ECO:0007669"/>
    <property type="project" value="InterPro"/>
</dbReference>
<dbReference type="InterPro" id="IPR036318">
    <property type="entry name" value="FAD-bd_PCMH-like_sf"/>
</dbReference>
<dbReference type="Proteomes" id="UP001302602">
    <property type="component" value="Unassembled WGS sequence"/>
</dbReference>
<dbReference type="Gene3D" id="3.40.462.20">
    <property type="match status" value="1"/>
</dbReference>
<dbReference type="Pfam" id="PF01565">
    <property type="entry name" value="FAD_binding_4"/>
    <property type="match status" value="1"/>
</dbReference>
<comment type="cofactor">
    <cofactor evidence="1">
        <name>FAD</name>
        <dbReference type="ChEBI" id="CHEBI:57692"/>
    </cofactor>
</comment>
<comment type="caution">
    <text evidence="8">The sequence shown here is derived from an EMBL/GenBank/DDBJ whole genome shotgun (WGS) entry which is preliminary data.</text>
</comment>
<evidence type="ECO:0000313" key="9">
    <source>
        <dbReference type="Proteomes" id="UP001302602"/>
    </source>
</evidence>
<keyword evidence="6" id="KW-0732">Signal</keyword>
<dbReference type="PANTHER" id="PTHR42973:SF39">
    <property type="entry name" value="FAD-BINDING PCMH-TYPE DOMAIN-CONTAINING PROTEIN"/>
    <property type="match status" value="1"/>
</dbReference>
<reference evidence="8" key="1">
    <citation type="journal article" date="2023" name="Mol. Phylogenet. Evol.">
        <title>Genome-scale phylogeny and comparative genomics of the fungal order Sordariales.</title>
        <authorList>
            <person name="Hensen N."/>
            <person name="Bonometti L."/>
            <person name="Westerberg I."/>
            <person name="Brannstrom I.O."/>
            <person name="Guillou S."/>
            <person name="Cros-Aarteil S."/>
            <person name="Calhoun S."/>
            <person name="Haridas S."/>
            <person name="Kuo A."/>
            <person name="Mondo S."/>
            <person name="Pangilinan J."/>
            <person name="Riley R."/>
            <person name="LaButti K."/>
            <person name="Andreopoulos B."/>
            <person name="Lipzen A."/>
            <person name="Chen C."/>
            <person name="Yan M."/>
            <person name="Daum C."/>
            <person name="Ng V."/>
            <person name="Clum A."/>
            <person name="Steindorff A."/>
            <person name="Ohm R.A."/>
            <person name="Martin F."/>
            <person name="Silar P."/>
            <person name="Natvig D.O."/>
            <person name="Lalanne C."/>
            <person name="Gautier V."/>
            <person name="Ament-Velasquez S.L."/>
            <person name="Kruys A."/>
            <person name="Hutchinson M.I."/>
            <person name="Powell A.J."/>
            <person name="Barry K."/>
            <person name="Miller A.N."/>
            <person name="Grigoriev I.V."/>
            <person name="Debuchy R."/>
            <person name="Gladieux P."/>
            <person name="Hiltunen Thoren M."/>
            <person name="Johannesson H."/>
        </authorList>
    </citation>
    <scope>NUCLEOTIDE SEQUENCE</scope>
    <source>
        <strain evidence="8">CBS 731.68</strain>
    </source>
</reference>
<sequence>MWPSLKLCSMVVVLGAATANALRVTKRAAIDDCLSAAQVPVDAPSSTDWVADVRAFNQRLQYTPAAIAVPTTVEHIRAAVSCAAKVGVKVNPKSGGHSYASFGLGGEDGHLVVQLDRMNNVTLDNATQIATVQPGARLGHVATLIYQQGKRAFSHGTCPGVGVGGHALHGGFGFSSHTYGLALDWIVGATVVLANGTVVETSETQNKDLFWALKGAGSNFGIVASFRFKTFPAPTELSTYVVNLRWTNASAIAEGWASLQDWLKTGGMPREMNMRLFGNGFQTQLQGMYHGNSSALRTAIQPLLTRLNATLSSVEQDDWMGAFAHYAYSQQIDITRPYSATETFYSKSLVTSALSNSTLQSIANYWVNTARRNSRSWYLMVDMYGGPNSAITKVPADATSFAYRDPNTHLFLYQFYDRTMRGSYPSDGFAFLDDWVKLFTAGLDTTQWGMYINYADPRLNQTAAQEAYYGQNLARLRQLKKQFDPAELFYYPQAVEPAKA</sequence>
<evidence type="ECO:0000256" key="1">
    <source>
        <dbReference type="ARBA" id="ARBA00001974"/>
    </source>
</evidence>
<dbReference type="InterPro" id="IPR012951">
    <property type="entry name" value="BBE"/>
</dbReference>
<dbReference type="InterPro" id="IPR006094">
    <property type="entry name" value="Oxid_FAD_bind_N"/>
</dbReference>
<evidence type="ECO:0000256" key="2">
    <source>
        <dbReference type="ARBA" id="ARBA00005466"/>
    </source>
</evidence>
<feature type="domain" description="FAD-binding PCMH-type" evidence="7">
    <location>
        <begin position="60"/>
        <end position="233"/>
    </location>
</feature>
<name>A0AAN6UAE7_9PEZI</name>
<accession>A0AAN6UAE7</accession>
<dbReference type="RefSeq" id="XP_062652766.1">
    <property type="nucleotide sequence ID" value="XM_062791787.1"/>
</dbReference>
<dbReference type="SUPFAM" id="SSF56176">
    <property type="entry name" value="FAD-binding/transporter-associated domain-like"/>
    <property type="match status" value="1"/>
</dbReference>
<keyword evidence="4" id="KW-0274">FAD</keyword>
<evidence type="ECO:0000256" key="5">
    <source>
        <dbReference type="ARBA" id="ARBA00023002"/>
    </source>
</evidence>
<evidence type="ECO:0000259" key="7">
    <source>
        <dbReference type="PROSITE" id="PS51387"/>
    </source>
</evidence>
<reference evidence="8" key="2">
    <citation type="submission" date="2023-05" db="EMBL/GenBank/DDBJ databases">
        <authorList>
            <consortium name="Lawrence Berkeley National Laboratory"/>
            <person name="Steindorff A."/>
            <person name="Hensen N."/>
            <person name="Bonometti L."/>
            <person name="Westerberg I."/>
            <person name="Brannstrom I.O."/>
            <person name="Guillou S."/>
            <person name="Cros-Aarteil S."/>
            <person name="Calhoun S."/>
            <person name="Haridas S."/>
            <person name="Kuo A."/>
            <person name="Mondo S."/>
            <person name="Pangilinan J."/>
            <person name="Riley R."/>
            <person name="Labutti K."/>
            <person name="Andreopoulos B."/>
            <person name="Lipzen A."/>
            <person name="Chen C."/>
            <person name="Yanf M."/>
            <person name="Daum C."/>
            <person name="Ng V."/>
            <person name="Clum A."/>
            <person name="Ohm R."/>
            <person name="Martin F."/>
            <person name="Silar P."/>
            <person name="Natvig D."/>
            <person name="Lalanne C."/>
            <person name="Gautier V."/>
            <person name="Ament-Velasquez S.L."/>
            <person name="Kruys A."/>
            <person name="Hutchinson M.I."/>
            <person name="Powell A.J."/>
            <person name="Barry K."/>
            <person name="Miller A.N."/>
            <person name="Grigoriev I.V."/>
            <person name="Debuchy R."/>
            <person name="Gladieux P."/>
            <person name="Thoren M.H."/>
            <person name="Johannesson H."/>
        </authorList>
    </citation>
    <scope>NUCLEOTIDE SEQUENCE</scope>
    <source>
        <strain evidence="8">CBS 731.68</strain>
    </source>
</reference>
<dbReference type="InterPro" id="IPR016169">
    <property type="entry name" value="FAD-bd_PCMH_sub2"/>
</dbReference>
<feature type="signal peptide" evidence="6">
    <location>
        <begin position="1"/>
        <end position="21"/>
    </location>
</feature>
<keyword evidence="9" id="KW-1185">Reference proteome</keyword>
<proteinExistence type="inferred from homology"/>
<organism evidence="8 9">
    <name type="scientific">Parathielavia appendiculata</name>
    <dbReference type="NCBI Taxonomy" id="2587402"/>
    <lineage>
        <taxon>Eukaryota</taxon>
        <taxon>Fungi</taxon>
        <taxon>Dikarya</taxon>
        <taxon>Ascomycota</taxon>
        <taxon>Pezizomycotina</taxon>
        <taxon>Sordariomycetes</taxon>
        <taxon>Sordariomycetidae</taxon>
        <taxon>Sordariales</taxon>
        <taxon>Chaetomiaceae</taxon>
        <taxon>Parathielavia</taxon>
    </lineage>
</organism>
<evidence type="ECO:0000256" key="3">
    <source>
        <dbReference type="ARBA" id="ARBA00022630"/>
    </source>
</evidence>
<dbReference type="AlphaFoldDB" id="A0AAN6UAE7"/>
<keyword evidence="3" id="KW-0285">Flavoprotein</keyword>
<dbReference type="InterPro" id="IPR016166">
    <property type="entry name" value="FAD-bd_PCMH"/>
</dbReference>
<dbReference type="PROSITE" id="PS51387">
    <property type="entry name" value="FAD_PCMH"/>
    <property type="match status" value="1"/>
</dbReference>
<feature type="chain" id="PRO_5042918112" evidence="6">
    <location>
        <begin position="22"/>
        <end position="500"/>
    </location>
</feature>
<dbReference type="EMBL" id="MU853223">
    <property type="protein sequence ID" value="KAK4128995.1"/>
    <property type="molecule type" value="Genomic_DNA"/>
</dbReference>
<evidence type="ECO:0000313" key="8">
    <source>
        <dbReference type="EMBL" id="KAK4128995.1"/>
    </source>
</evidence>
<comment type="similarity">
    <text evidence="2">Belongs to the oxygen-dependent FAD-linked oxidoreductase family.</text>
</comment>